<dbReference type="InterPro" id="IPR013252">
    <property type="entry name" value="Ndc80_Spc24"/>
</dbReference>
<protein>
    <recommendedName>
        <fullName evidence="11">Kinetochore protein Spc24</fullName>
    </recommendedName>
</protein>
<evidence type="ECO:0000256" key="3">
    <source>
        <dbReference type="ARBA" id="ARBA00022454"/>
    </source>
</evidence>
<evidence type="ECO:0000256" key="1">
    <source>
        <dbReference type="ARBA" id="ARBA00004267"/>
    </source>
</evidence>
<keyword evidence="8 11" id="KW-0539">Nucleus</keyword>
<dbReference type="GO" id="GO:0051301">
    <property type="term" value="P:cell division"/>
    <property type="evidence" value="ECO:0007669"/>
    <property type="project" value="UniProtKB-UniRule"/>
</dbReference>
<dbReference type="CDD" id="cd11565">
    <property type="entry name" value="RWD_Spc24"/>
    <property type="match status" value="1"/>
</dbReference>
<keyword evidence="14" id="KW-1185">Reference proteome</keyword>
<gene>
    <name evidence="13" type="ORF">E6O75_ATG01446</name>
</gene>
<dbReference type="Pfam" id="PF08286">
    <property type="entry name" value="Spc24"/>
    <property type="match status" value="1"/>
</dbReference>
<dbReference type="OrthoDB" id="3344830at2759"/>
<dbReference type="GO" id="GO:0005815">
    <property type="term" value="C:microtubule organizing center"/>
    <property type="evidence" value="ECO:0007669"/>
    <property type="project" value="UniProtKB-SubCell"/>
</dbReference>
<sequence>MLLDDSPDHLIRTTTAAFSVGGDRSSLMRIGESISMLNAQRTSRLQAQKSQLKQLNRQLNTLQSTHKLTLQGHNPTEHAAEILRLDTEKFRIAKEASQLETEGERLESEIERTRAMVEECEAQGPEGGDAAKRVEGMDDEILLKLKVYRMLNIDVEPDKQTGLYNKAVVRNAQKGDVHVVNIDPKFSRYFYAKYFWNTL</sequence>
<evidence type="ECO:0000256" key="4">
    <source>
        <dbReference type="ARBA" id="ARBA00022618"/>
    </source>
</evidence>
<accession>A0A4Z1PEU6</accession>
<dbReference type="Gene3D" id="3.30.160.430">
    <property type="match status" value="1"/>
</dbReference>
<dbReference type="AlphaFoldDB" id="A0A4Z1PEU6"/>
<keyword evidence="9 11" id="KW-0131">Cell cycle</keyword>
<dbReference type="GO" id="GO:0005634">
    <property type="term" value="C:nucleus"/>
    <property type="evidence" value="ECO:0007669"/>
    <property type="project" value="UniProtKB-SubCell"/>
</dbReference>
<dbReference type="InterPro" id="IPR038066">
    <property type="entry name" value="Spc24_Fungi_globular_sf"/>
</dbReference>
<evidence type="ECO:0000256" key="8">
    <source>
        <dbReference type="ARBA" id="ARBA00023242"/>
    </source>
</evidence>
<evidence type="ECO:0000313" key="14">
    <source>
        <dbReference type="Proteomes" id="UP000298493"/>
    </source>
</evidence>
<name>A0A4Z1PEU6_9PEZI</name>
<comment type="function">
    <text evidence="11">Acts as a component of the essential kinetochore-associated NDC80 complex, which is required for chromosome segregation and spindle checkpoint activity.</text>
</comment>
<reference evidence="13 14" key="1">
    <citation type="submission" date="2019-04" db="EMBL/GenBank/DDBJ databases">
        <title>High contiguity whole genome sequence and gene annotation resource for two Venturia nashicola isolates.</title>
        <authorList>
            <person name="Prokchorchik M."/>
            <person name="Won K."/>
            <person name="Lee Y."/>
            <person name="Choi E.D."/>
            <person name="Segonzac C."/>
            <person name="Sohn K.H."/>
        </authorList>
    </citation>
    <scope>NUCLEOTIDE SEQUENCE [LARGE SCALE GENOMIC DNA]</scope>
    <source>
        <strain evidence="13 14">PRI2</strain>
    </source>
</reference>
<keyword evidence="5 11" id="KW-0498">Mitosis</keyword>
<comment type="similarity">
    <text evidence="2 11">Belongs to the SPC24 family.</text>
</comment>
<comment type="subunit">
    <text evidence="11">Component of the NDC80 complex.</text>
</comment>
<dbReference type="GO" id="GO:0008017">
    <property type="term" value="F:microtubule binding"/>
    <property type="evidence" value="ECO:0007669"/>
    <property type="project" value="TreeGrafter"/>
</dbReference>
<dbReference type="SUPFAM" id="SSF143026">
    <property type="entry name" value="Kinetochore globular domain"/>
    <property type="match status" value="1"/>
</dbReference>
<evidence type="ECO:0000313" key="13">
    <source>
        <dbReference type="EMBL" id="TID26953.1"/>
    </source>
</evidence>
<evidence type="ECO:0000256" key="9">
    <source>
        <dbReference type="ARBA" id="ARBA00023306"/>
    </source>
</evidence>
<proteinExistence type="inferred from homology"/>
<keyword evidence="3 11" id="KW-0158">Chromosome</keyword>
<keyword evidence="4 11" id="KW-0132">Cell division</keyword>
<evidence type="ECO:0000256" key="11">
    <source>
        <dbReference type="RuleBase" id="RU368011"/>
    </source>
</evidence>
<keyword evidence="10 11" id="KW-0137">Centromere</keyword>
<keyword evidence="7 12" id="KW-0175">Coiled coil</keyword>
<evidence type="ECO:0000256" key="12">
    <source>
        <dbReference type="SAM" id="Coils"/>
    </source>
</evidence>
<evidence type="ECO:0000256" key="6">
    <source>
        <dbReference type="ARBA" id="ARBA00022838"/>
    </source>
</evidence>
<feature type="coiled-coil region" evidence="12">
    <location>
        <begin position="96"/>
        <end position="123"/>
    </location>
</feature>
<dbReference type="STRING" id="86259.A0A4Z1PEU6"/>
<comment type="caution">
    <text evidence="13">The sequence shown here is derived from an EMBL/GenBank/DDBJ whole genome shotgun (WGS) entry which is preliminary data.</text>
</comment>
<feature type="coiled-coil region" evidence="12">
    <location>
        <begin position="38"/>
        <end position="65"/>
    </location>
</feature>
<dbReference type="EMBL" id="SNSC02000002">
    <property type="protein sequence ID" value="TID26953.1"/>
    <property type="molecule type" value="Genomic_DNA"/>
</dbReference>
<dbReference type="Proteomes" id="UP000298493">
    <property type="component" value="Unassembled WGS sequence"/>
</dbReference>
<comment type="subcellular location">
    <subcellularLocation>
        <location evidence="1">Cytoplasm</location>
        <location evidence="1">Cytoskeleton</location>
        <location evidence="1">Microtubule organizing center</location>
    </subcellularLocation>
    <subcellularLocation>
        <location evidence="11">Nucleus</location>
    </subcellularLocation>
    <subcellularLocation>
        <location evidence="11">Chromosome</location>
        <location evidence="11">Centromere</location>
        <location evidence="11">Kinetochore</location>
    </subcellularLocation>
</comment>
<evidence type="ECO:0000256" key="5">
    <source>
        <dbReference type="ARBA" id="ARBA00022776"/>
    </source>
</evidence>
<evidence type="ECO:0000256" key="10">
    <source>
        <dbReference type="ARBA" id="ARBA00023328"/>
    </source>
</evidence>
<keyword evidence="6 11" id="KW-0995">Kinetochore</keyword>
<dbReference type="PANTHER" id="PTHR22142:SF2">
    <property type="entry name" value="KINETOCHORE PROTEIN SPC24"/>
    <property type="match status" value="1"/>
</dbReference>
<organism evidence="13 14">
    <name type="scientific">Venturia nashicola</name>
    <dbReference type="NCBI Taxonomy" id="86259"/>
    <lineage>
        <taxon>Eukaryota</taxon>
        <taxon>Fungi</taxon>
        <taxon>Dikarya</taxon>
        <taxon>Ascomycota</taxon>
        <taxon>Pezizomycotina</taxon>
        <taxon>Dothideomycetes</taxon>
        <taxon>Pleosporomycetidae</taxon>
        <taxon>Venturiales</taxon>
        <taxon>Venturiaceae</taxon>
        <taxon>Venturia</taxon>
    </lineage>
</organism>
<evidence type="ECO:0000256" key="2">
    <source>
        <dbReference type="ARBA" id="ARBA00007804"/>
    </source>
</evidence>
<dbReference type="GO" id="GO:0007059">
    <property type="term" value="P:chromosome segregation"/>
    <property type="evidence" value="ECO:0007669"/>
    <property type="project" value="TreeGrafter"/>
</dbReference>
<dbReference type="GO" id="GO:0031262">
    <property type="term" value="C:Ndc80 complex"/>
    <property type="evidence" value="ECO:0007669"/>
    <property type="project" value="TreeGrafter"/>
</dbReference>
<dbReference type="PANTHER" id="PTHR22142">
    <property type="match status" value="1"/>
</dbReference>
<evidence type="ECO:0000256" key="7">
    <source>
        <dbReference type="ARBA" id="ARBA00023054"/>
    </source>
</evidence>